<protein>
    <recommendedName>
        <fullName evidence="10">Tyrosine recombinase XerC</fullName>
    </recommendedName>
</protein>
<keyword evidence="5 10" id="KW-0159">Chromosome partition</keyword>
<accession>G5HAJ5</accession>
<evidence type="ECO:0000256" key="9">
    <source>
        <dbReference type="ARBA" id="ARBA00023306"/>
    </source>
</evidence>
<dbReference type="GO" id="GO:0051301">
    <property type="term" value="P:cell division"/>
    <property type="evidence" value="ECO:0007669"/>
    <property type="project" value="UniProtKB-KW"/>
</dbReference>
<dbReference type="InterPro" id="IPR002104">
    <property type="entry name" value="Integrase_catalytic"/>
</dbReference>
<dbReference type="AlphaFoldDB" id="G5HAJ5"/>
<dbReference type="GO" id="GO:0003677">
    <property type="term" value="F:DNA binding"/>
    <property type="evidence" value="ECO:0007669"/>
    <property type="project" value="UniProtKB-UniRule"/>
</dbReference>
<dbReference type="InterPro" id="IPR023009">
    <property type="entry name" value="Tyrosine_recombinase_XerC/XerD"/>
</dbReference>
<dbReference type="PANTHER" id="PTHR30349:SF81">
    <property type="entry name" value="TYROSINE RECOMBINASE XERC"/>
    <property type="match status" value="1"/>
</dbReference>
<evidence type="ECO:0000259" key="12">
    <source>
        <dbReference type="PROSITE" id="PS51900"/>
    </source>
</evidence>
<dbReference type="SUPFAM" id="SSF47823">
    <property type="entry name" value="lambda integrase-like, N-terminal domain"/>
    <property type="match status" value="1"/>
</dbReference>
<dbReference type="Gene3D" id="1.10.150.130">
    <property type="match status" value="1"/>
</dbReference>
<dbReference type="InterPro" id="IPR010998">
    <property type="entry name" value="Integrase_recombinase_N"/>
</dbReference>
<evidence type="ECO:0000259" key="11">
    <source>
        <dbReference type="PROSITE" id="PS51898"/>
    </source>
</evidence>
<keyword evidence="6 10" id="KW-0229">DNA integration</keyword>
<comment type="caution">
    <text evidence="13">The sequence shown here is derived from an EMBL/GenBank/DDBJ whole genome shotgun (WGS) entry which is preliminary data.</text>
</comment>
<feature type="active site" evidence="10">
    <location>
        <position position="173"/>
    </location>
</feature>
<dbReference type="InterPro" id="IPR011010">
    <property type="entry name" value="DNA_brk_join_enz"/>
</dbReference>
<feature type="domain" description="Tyr recombinase" evidence="11">
    <location>
        <begin position="109"/>
        <end position="292"/>
    </location>
</feature>
<feature type="domain" description="Core-binding (CB)" evidence="12">
    <location>
        <begin position="1"/>
        <end position="88"/>
    </location>
</feature>
<dbReference type="eggNOG" id="COG4974">
    <property type="taxonomic scope" value="Bacteria"/>
</dbReference>
<evidence type="ECO:0000313" key="13">
    <source>
        <dbReference type="EMBL" id="EHB91611.1"/>
    </source>
</evidence>
<evidence type="ECO:0000256" key="5">
    <source>
        <dbReference type="ARBA" id="ARBA00022829"/>
    </source>
</evidence>
<dbReference type="HOGENOM" id="CLU_027562_9_6_10"/>
<evidence type="ECO:0000256" key="7">
    <source>
        <dbReference type="ARBA" id="ARBA00023125"/>
    </source>
</evidence>
<organism evidence="13 14">
    <name type="scientific">Alistipes indistinctus YIT 12060</name>
    <dbReference type="NCBI Taxonomy" id="742725"/>
    <lineage>
        <taxon>Bacteria</taxon>
        <taxon>Pseudomonadati</taxon>
        <taxon>Bacteroidota</taxon>
        <taxon>Bacteroidia</taxon>
        <taxon>Bacteroidales</taxon>
        <taxon>Rikenellaceae</taxon>
        <taxon>Alistipes</taxon>
    </lineage>
</organism>
<evidence type="ECO:0000256" key="8">
    <source>
        <dbReference type="ARBA" id="ARBA00023172"/>
    </source>
</evidence>
<keyword evidence="8 10" id="KW-0233">DNA recombination</keyword>
<keyword evidence="9 10" id="KW-0131">Cell cycle</keyword>
<dbReference type="PROSITE" id="PS51900">
    <property type="entry name" value="CB"/>
    <property type="match status" value="1"/>
</dbReference>
<keyword evidence="7 10" id="KW-0238">DNA-binding</keyword>
<evidence type="ECO:0000256" key="3">
    <source>
        <dbReference type="ARBA" id="ARBA00022490"/>
    </source>
</evidence>
<dbReference type="GO" id="GO:0007059">
    <property type="term" value="P:chromosome segregation"/>
    <property type="evidence" value="ECO:0007669"/>
    <property type="project" value="UniProtKB-UniRule"/>
</dbReference>
<evidence type="ECO:0000256" key="10">
    <source>
        <dbReference type="HAMAP-Rule" id="MF_01808"/>
    </source>
</evidence>
<dbReference type="GO" id="GO:0009037">
    <property type="term" value="F:tyrosine-based site-specific recombinase activity"/>
    <property type="evidence" value="ECO:0007669"/>
    <property type="project" value="UniProtKB-UniRule"/>
</dbReference>
<feature type="active site" evidence="10">
    <location>
        <position position="244"/>
    </location>
</feature>
<reference evidence="13 14" key="1">
    <citation type="submission" date="2011-08" db="EMBL/GenBank/DDBJ databases">
        <title>The Genome Sequence of Alistipes indistinctus YIT 12060.</title>
        <authorList>
            <consortium name="The Broad Institute Genome Sequencing Platform"/>
            <person name="Earl A."/>
            <person name="Ward D."/>
            <person name="Feldgarden M."/>
            <person name="Gevers D."/>
            <person name="Morotomi M."/>
            <person name="Young S.K."/>
            <person name="Zeng Q."/>
            <person name="Gargeya S."/>
            <person name="Fitzgerald M."/>
            <person name="Haas B."/>
            <person name="Abouelleil A."/>
            <person name="Alvarado L."/>
            <person name="Arachchi H.M."/>
            <person name="Berlin A."/>
            <person name="Brown A."/>
            <person name="Chapman S.B."/>
            <person name="Chen Z."/>
            <person name="Dunbar C."/>
            <person name="Freedman E."/>
            <person name="Gearin G."/>
            <person name="Gellesch M."/>
            <person name="Goldberg J."/>
            <person name="Griggs A."/>
            <person name="Gujja S."/>
            <person name="Heiman D."/>
            <person name="Howarth C."/>
            <person name="Larson L."/>
            <person name="Lui A."/>
            <person name="MacDonald P.J.P."/>
            <person name="Montmayeur A."/>
            <person name="Murphy C."/>
            <person name="Neiman D."/>
            <person name="Pearson M."/>
            <person name="Priest M."/>
            <person name="Roberts A."/>
            <person name="Saif S."/>
            <person name="Shea T."/>
            <person name="Shenoy N."/>
            <person name="Sisk P."/>
            <person name="Stolte C."/>
            <person name="Sykes S."/>
            <person name="Wortman J."/>
            <person name="Nusbaum C."/>
            <person name="Birren B."/>
        </authorList>
    </citation>
    <scope>NUCLEOTIDE SEQUENCE [LARGE SCALE GENOMIC DNA]</scope>
    <source>
        <strain evidence="13 14">YIT 12060</strain>
    </source>
</reference>
<dbReference type="OrthoDB" id="9801717at2"/>
<feature type="active site" description="O-(3'-phospho-DNA)-tyrosine intermediate" evidence="10">
    <location>
        <position position="279"/>
    </location>
</feature>
<dbReference type="NCBIfam" id="NF040815">
    <property type="entry name" value="recomb_XerA_Arch"/>
    <property type="match status" value="1"/>
</dbReference>
<dbReference type="InterPro" id="IPR050090">
    <property type="entry name" value="Tyrosine_recombinase_XerCD"/>
</dbReference>
<dbReference type="GO" id="GO:0005737">
    <property type="term" value="C:cytoplasm"/>
    <property type="evidence" value="ECO:0007669"/>
    <property type="project" value="UniProtKB-SubCell"/>
</dbReference>
<evidence type="ECO:0000256" key="1">
    <source>
        <dbReference type="ARBA" id="ARBA00004496"/>
    </source>
</evidence>
<dbReference type="InterPro" id="IPR013762">
    <property type="entry name" value="Integrase-like_cat_sf"/>
</dbReference>
<sequence>MGWDKELKDYRYYLKLEKKLSDNTVRAYLHDLSQIADYMEREFSIAEPELVTAGQIEMFLSHLYDTGVEKATQARVLSGIKSFFNYLMLNDRIEALPTEFIDAPKIGRKLPDVLSFDEVNAIIGSVDLSNRFGHRNKAMLETLYSCGLRVSELVTLRISDLFFKDGFIRVIGKGDKQRLVPVSSTAVRLIEYYLDQRASLPVDEHHADTLFLNNKGKGLTRVMVFHIIRECAKAAGITKKISPHTFRHSFATHLLAGGASIRQVQEMLGHESILTTEIYTHLDRESLRGSIEHHHPLSDY</sequence>
<evidence type="ECO:0000256" key="4">
    <source>
        <dbReference type="ARBA" id="ARBA00022618"/>
    </source>
</evidence>
<evidence type="ECO:0000256" key="2">
    <source>
        <dbReference type="ARBA" id="ARBA00010450"/>
    </source>
</evidence>
<dbReference type="InterPro" id="IPR044068">
    <property type="entry name" value="CB"/>
</dbReference>
<dbReference type="InterPro" id="IPR004107">
    <property type="entry name" value="Integrase_SAM-like_N"/>
</dbReference>
<dbReference type="Gene3D" id="1.10.443.10">
    <property type="entry name" value="Intergrase catalytic core"/>
    <property type="match status" value="1"/>
</dbReference>
<dbReference type="Pfam" id="PF02899">
    <property type="entry name" value="Phage_int_SAM_1"/>
    <property type="match status" value="1"/>
</dbReference>
<dbReference type="NCBIfam" id="TIGR02225">
    <property type="entry name" value="recomb_XerD"/>
    <property type="match status" value="1"/>
</dbReference>
<dbReference type="PROSITE" id="PS51898">
    <property type="entry name" value="TYR_RECOMBINASE"/>
    <property type="match status" value="1"/>
</dbReference>
<dbReference type="GeneID" id="92815309"/>
<dbReference type="Pfam" id="PF00589">
    <property type="entry name" value="Phage_integrase"/>
    <property type="match status" value="1"/>
</dbReference>
<dbReference type="PATRIC" id="fig|742725.3.peg.1754"/>
<dbReference type="CDD" id="cd00798">
    <property type="entry name" value="INT_XerDC_C"/>
    <property type="match status" value="1"/>
</dbReference>
<feature type="active site" evidence="10">
    <location>
        <position position="149"/>
    </location>
</feature>
<feature type="active site" evidence="10">
    <location>
        <position position="270"/>
    </location>
</feature>
<dbReference type="HAMAP" id="MF_01808">
    <property type="entry name" value="Recomb_XerC_XerD"/>
    <property type="match status" value="1"/>
</dbReference>
<dbReference type="Proteomes" id="UP000006008">
    <property type="component" value="Unassembled WGS sequence"/>
</dbReference>
<dbReference type="STRING" id="742725.HMPREF9450_01660"/>
<evidence type="ECO:0000256" key="6">
    <source>
        <dbReference type="ARBA" id="ARBA00022908"/>
    </source>
</evidence>
<feature type="active site" evidence="10">
    <location>
        <position position="247"/>
    </location>
</feature>
<dbReference type="InterPro" id="IPR011932">
    <property type="entry name" value="Recomb_XerD"/>
</dbReference>
<dbReference type="NCBIfam" id="NF001399">
    <property type="entry name" value="PRK00283.1"/>
    <property type="match status" value="1"/>
</dbReference>
<keyword evidence="4 10" id="KW-0132">Cell division</keyword>
<comment type="similarity">
    <text evidence="10">Belongs to the 'phage' integrase family. XerC subfamily.</text>
</comment>
<dbReference type="RefSeq" id="WP_009134466.1">
    <property type="nucleotide sequence ID" value="NZ_CP102250.1"/>
</dbReference>
<comment type="function">
    <text evidence="10">Site-specific tyrosine recombinase, which acts by catalyzing the cutting and rejoining of the recombining DNA molecules. The XerC-XerD complex is essential to convert dimers of the bacterial chromosome into monomers to permit their segregation at cell division. It also contributes to the segregational stability of plasmids.</text>
</comment>
<dbReference type="EMBL" id="ADLD01000013">
    <property type="protein sequence ID" value="EHB91611.1"/>
    <property type="molecule type" value="Genomic_DNA"/>
</dbReference>
<comment type="similarity">
    <text evidence="2">Belongs to the 'phage' integrase family. XerD subfamily.</text>
</comment>
<comment type="subcellular location">
    <subcellularLocation>
        <location evidence="1 10">Cytoplasm</location>
    </subcellularLocation>
</comment>
<evidence type="ECO:0000313" key="14">
    <source>
        <dbReference type="Proteomes" id="UP000006008"/>
    </source>
</evidence>
<dbReference type="PANTHER" id="PTHR30349">
    <property type="entry name" value="PHAGE INTEGRASE-RELATED"/>
    <property type="match status" value="1"/>
</dbReference>
<comment type="subunit">
    <text evidence="10">Forms a cyclic heterotetrameric complex composed of two molecules of XerC and two molecules of XerD.</text>
</comment>
<proteinExistence type="inferred from homology"/>
<keyword evidence="14" id="KW-1185">Reference proteome</keyword>
<name>G5HAJ5_9BACT</name>
<keyword evidence="3 10" id="KW-0963">Cytoplasm</keyword>
<dbReference type="GO" id="GO:0006313">
    <property type="term" value="P:DNA transposition"/>
    <property type="evidence" value="ECO:0007669"/>
    <property type="project" value="UniProtKB-UniRule"/>
</dbReference>
<gene>
    <name evidence="10" type="primary">xerC</name>
    <name evidence="13" type="ORF">HMPREF9450_01660</name>
</gene>
<dbReference type="SUPFAM" id="SSF56349">
    <property type="entry name" value="DNA breaking-rejoining enzymes"/>
    <property type="match status" value="1"/>
</dbReference>